<keyword evidence="6 13" id="KW-0812">Transmembrane</keyword>
<dbReference type="InterPro" id="IPR036890">
    <property type="entry name" value="HATPase_C_sf"/>
</dbReference>
<evidence type="ECO:0000256" key="7">
    <source>
        <dbReference type="ARBA" id="ARBA00022741"/>
    </source>
</evidence>
<dbReference type="AlphaFoldDB" id="A0ABD5WC05"/>
<dbReference type="PANTHER" id="PTHR42878">
    <property type="entry name" value="TWO-COMPONENT HISTIDINE KINASE"/>
    <property type="match status" value="1"/>
</dbReference>
<dbReference type="PRINTS" id="PR00344">
    <property type="entry name" value="BCTRLSENSOR"/>
</dbReference>
<feature type="transmembrane region" description="Helical" evidence="13">
    <location>
        <begin position="69"/>
        <end position="92"/>
    </location>
</feature>
<dbReference type="InterPro" id="IPR036097">
    <property type="entry name" value="HisK_dim/P_sf"/>
</dbReference>
<evidence type="ECO:0000256" key="8">
    <source>
        <dbReference type="ARBA" id="ARBA00022777"/>
    </source>
</evidence>
<evidence type="ECO:0000256" key="2">
    <source>
        <dbReference type="ARBA" id="ARBA00004141"/>
    </source>
</evidence>
<dbReference type="GeneID" id="81125403"/>
<dbReference type="Pfam" id="PF16927">
    <property type="entry name" value="HisKA_7TM"/>
    <property type="match status" value="1"/>
</dbReference>
<dbReference type="InterPro" id="IPR013656">
    <property type="entry name" value="PAS_4"/>
</dbReference>
<dbReference type="CDD" id="cd00130">
    <property type="entry name" value="PAS"/>
    <property type="match status" value="1"/>
</dbReference>
<dbReference type="GO" id="GO:0005524">
    <property type="term" value="F:ATP binding"/>
    <property type="evidence" value="ECO:0007669"/>
    <property type="project" value="UniProtKB-KW"/>
</dbReference>
<feature type="transmembrane region" description="Helical" evidence="13">
    <location>
        <begin position="143"/>
        <end position="163"/>
    </location>
</feature>
<feature type="transmembrane region" description="Helical" evidence="13">
    <location>
        <begin position="38"/>
        <end position="57"/>
    </location>
</feature>
<reference evidence="15 16" key="1">
    <citation type="journal article" date="2019" name="Int. J. Syst. Evol. Microbiol.">
        <title>The Global Catalogue of Microorganisms (GCM) 10K type strain sequencing project: providing services to taxonomists for standard genome sequencing and annotation.</title>
        <authorList>
            <consortium name="The Broad Institute Genomics Platform"/>
            <consortium name="The Broad Institute Genome Sequencing Center for Infectious Disease"/>
            <person name="Wu L."/>
            <person name="Ma J."/>
        </authorList>
    </citation>
    <scope>NUCLEOTIDE SEQUENCE [LARGE SCALE GENOMIC DNA]</scope>
    <source>
        <strain evidence="15 16">DT31</strain>
    </source>
</reference>
<keyword evidence="11" id="KW-0902">Two-component regulatory system</keyword>
<keyword evidence="12 13" id="KW-0472">Membrane</keyword>
<dbReference type="Pfam" id="PF08448">
    <property type="entry name" value="PAS_4"/>
    <property type="match status" value="1"/>
</dbReference>
<dbReference type="EC" id="2.7.13.3" evidence="3"/>
<keyword evidence="8 15" id="KW-0418">Kinase</keyword>
<dbReference type="SUPFAM" id="SSF55785">
    <property type="entry name" value="PYP-like sensor domain (PAS domain)"/>
    <property type="match status" value="1"/>
</dbReference>
<dbReference type="SUPFAM" id="SSF47384">
    <property type="entry name" value="Homodimeric domain of signal transducing histidine kinase"/>
    <property type="match status" value="1"/>
</dbReference>
<evidence type="ECO:0000259" key="14">
    <source>
        <dbReference type="PROSITE" id="PS50109"/>
    </source>
</evidence>
<comment type="caution">
    <text evidence="15">The sequence shown here is derived from an EMBL/GenBank/DDBJ whole genome shotgun (WGS) entry which is preliminary data.</text>
</comment>
<comment type="catalytic activity">
    <reaction evidence="1">
        <text>ATP + protein L-histidine = ADP + protein N-phospho-L-histidine.</text>
        <dbReference type="EC" id="2.7.13.3"/>
    </reaction>
</comment>
<evidence type="ECO:0000256" key="9">
    <source>
        <dbReference type="ARBA" id="ARBA00022840"/>
    </source>
</evidence>
<dbReference type="InterPro" id="IPR031621">
    <property type="entry name" value="HisKA_7TM"/>
</dbReference>
<evidence type="ECO:0000256" key="5">
    <source>
        <dbReference type="ARBA" id="ARBA00022679"/>
    </source>
</evidence>
<evidence type="ECO:0000256" key="10">
    <source>
        <dbReference type="ARBA" id="ARBA00022989"/>
    </source>
</evidence>
<keyword evidence="7" id="KW-0547">Nucleotide-binding</keyword>
<dbReference type="GO" id="GO:0004673">
    <property type="term" value="F:protein histidine kinase activity"/>
    <property type="evidence" value="ECO:0007669"/>
    <property type="project" value="UniProtKB-EC"/>
</dbReference>
<proteinExistence type="predicted"/>
<dbReference type="InterPro" id="IPR004358">
    <property type="entry name" value="Sig_transdc_His_kin-like_C"/>
</dbReference>
<dbReference type="Gene3D" id="3.30.565.10">
    <property type="entry name" value="Histidine kinase-like ATPase, C-terminal domain"/>
    <property type="match status" value="1"/>
</dbReference>
<feature type="transmembrane region" description="Helical" evidence="13">
    <location>
        <begin position="104"/>
        <end position="123"/>
    </location>
</feature>
<evidence type="ECO:0000313" key="16">
    <source>
        <dbReference type="Proteomes" id="UP001596461"/>
    </source>
</evidence>
<dbReference type="EMBL" id="JBHTAH010000005">
    <property type="protein sequence ID" value="MFC7069650.1"/>
    <property type="molecule type" value="Genomic_DNA"/>
</dbReference>
<evidence type="ECO:0000256" key="4">
    <source>
        <dbReference type="ARBA" id="ARBA00022553"/>
    </source>
</evidence>
<dbReference type="InterPro" id="IPR035965">
    <property type="entry name" value="PAS-like_dom_sf"/>
</dbReference>
<feature type="domain" description="Histidine kinase" evidence="14">
    <location>
        <begin position="379"/>
        <end position="588"/>
    </location>
</feature>
<keyword evidence="10 13" id="KW-1133">Transmembrane helix</keyword>
<keyword evidence="4" id="KW-0597">Phosphoprotein</keyword>
<evidence type="ECO:0000256" key="6">
    <source>
        <dbReference type="ARBA" id="ARBA00022692"/>
    </source>
</evidence>
<dbReference type="Pfam" id="PF02518">
    <property type="entry name" value="HATPase_c"/>
    <property type="match status" value="1"/>
</dbReference>
<dbReference type="InterPro" id="IPR000014">
    <property type="entry name" value="PAS"/>
</dbReference>
<dbReference type="SMART" id="SM00387">
    <property type="entry name" value="HATPase_c"/>
    <property type="match status" value="1"/>
</dbReference>
<gene>
    <name evidence="15" type="ORF">ACFQL9_08355</name>
</gene>
<dbReference type="InterPro" id="IPR050351">
    <property type="entry name" value="BphY/WalK/GraS-like"/>
</dbReference>
<evidence type="ECO:0000256" key="13">
    <source>
        <dbReference type="SAM" id="Phobius"/>
    </source>
</evidence>
<dbReference type="PROSITE" id="PS50109">
    <property type="entry name" value="HIS_KIN"/>
    <property type="match status" value="1"/>
</dbReference>
<keyword evidence="9" id="KW-0067">ATP-binding</keyword>
<dbReference type="PANTHER" id="PTHR42878:SF7">
    <property type="entry name" value="SENSOR HISTIDINE KINASE GLRK"/>
    <property type="match status" value="1"/>
</dbReference>
<evidence type="ECO:0000256" key="11">
    <source>
        <dbReference type="ARBA" id="ARBA00023012"/>
    </source>
</evidence>
<evidence type="ECO:0000256" key="3">
    <source>
        <dbReference type="ARBA" id="ARBA00012438"/>
    </source>
</evidence>
<dbReference type="RefSeq" id="WP_284030566.1">
    <property type="nucleotide sequence ID" value="NZ_CP126154.1"/>
</dbReference>
<dbReference type="Gene3D" id="3.30.450.20">
    <property type="entry name" value="PAS domain"/>
    <property type="match status" value="1"/>
</dbReference>
<accession>A0ABD5WC05</accession>
<dbReference type="GO" id="GO:0016020">
    <property type="term" value="C:membrane"/>
    <property type="evidence" value="ECO:0007669"/>
    <property type="project" value="UniProtKB-SubCell"/>
</dbReference>
<protein>
    <recommendedName>
        <fullName evidence="3">histidine kinase</fullName>
        <ecNumber evidence="3">2.7.13.3</ecNumber>
    </recommendedName>
</protein>
<keyword evidence="16" id="KW-1185">Reference proteome</keyword>
<dbReference type="Proteomes" id="UP001596461">
    <property type="component" value="Unassembled WGS sequence"/>
</dbReference>
<dbReference type="GO" id="GO:0000160">
    <property type="term" value="P:phosphorelay signal transduction system"/>
    <property type="evidence" value="ECO:0007669"/>
    <property type="project" value="UniProtKB-KW"/>
</dbReference>
<dbReference type="InterPro" id="IPR005467">
    <property type="entry name" value="His_kinase_dom"/>
</dbReference>
<feature type="transmembrane region" description="Helical" evidence="13">
    <location>
        <begin position="6"/>
        <end position="26"/>
    </location>
</feature>
<dbReference type="CDD" id="cd00075">
    <property type="entry name" value="HATPase"/>
    <property type="match status" value="1"/>
</dbReference>
<evidence type="ECO:0000313" key="15">
    <source>
        <dbReference type="EMBL" id="MFC7069650.1"/>
    </source>
</evidence>
<comment type="subcellular location">
    <subcellularLocation>
        <location evidence="2">Membrane</location>
        <topology evidence="2">Multi-pass membrane protein</topology>
    </subcellularLocation>
</comment>
<dbReference type="InterPro" id="IPR003594">
    <property type="entry name" value="HATPase_dom"/>
</dbReference>
<dbReference type="CDD" id="cd00082">
    <property type="entry name" value="HisKA"/>
    <property type="match status" value="1"/>
</dbReference>
<dbReference type="InterPro" id="IPR003661">
    <property type="entry name" value="HisK_dim/P_dom"/>
</dbReference>
<organism evidence="15 16">
    <name type="scientific">Halobaculum lipolyticum</name>
    <dbReference type="NCBI Taxonomy" id="3032001"/>
    <lineage>
        <taxon>Archaea</taxon>
        <taxon>Methanobacteriati</taxon>
        <taxon>Methanobacteriota</taxon>
        <taxon>Stenosarchaea group</taxon>
        <taxon>Halobacteria</taxon>
        <taxon>Halobacteriales</taxon>
        <taxon>Haloferacaceae</taxon>
        <taxon>Halobaculum</taxon>
    </lineage>
</organism>
<dbReference type="SUPFAM" id="SSF55874">
    <property type="entry name" value="ATPase domain of HSP90 chaperone/DNA topoisomerase II/histidine kinase"/>
    <property type="match status" value="1"/>
</dbReference>
<sequence length="599" mass="62943">MSTATYVGPLLWVAGATSLLVLAAVLWRRRVSLGGPEVVGFVGLATGATLWTWAYALELGATTLPAIAAYHHLVWIGTGIVGASWPVFALAVAGDDRWLTRFRLPLISGPPLGFALLGVSNAAHRLIYRDVSLVSGDVARVTVTPGVGLVAFLVWSFAVNSYVLWRLLRSRRGTTGAARTRRLAVFVAGVLPMLAGVVSIALATGDGPTIDFTPATFSVTTVITGVAITRYRLLDSIAVAQDHVVGRLSDPVVIVDGDGTVRATNGAARRLFGTDDPTGRSVERVFERRPELLEAIRGAPRDGRTEVTVTVERTADRGATTTAEGRAGAVADGVGGTDAPRTFTAAVEPIAGTGAVVLVFRDITERRAAEERAEVFNRMLRHDLRNDIAVIDGYLGLLRQELGDDAEGVADVMDVLTTRTDGMLAVTEQAALADSVVDAAPDVRRFDVASVVRRRCEQVAAEHPRVRLETTLPDDEVPITAASAFPSVVDNLIENAIEHAAADRPHLVVSVDVAPDGSTVDLRIADDGPGLSPAERAVLVGEDRTLDRVTGLGLWLINRITQLSGGTIAADVPDGGGTVVTLSFPVAGASPPAATASPS</sequence>
<evidence type="ECO:0000256" key="1">
    <source>
        <dbReference type="ARBA" id="ARBA00000085"/>
    </source>
</evidence>
<feature type="transmembrane region" description="Helical" evidence="13">
    <location>
        <begin position="183"/>
        <end position="203"/>
    </location>
</feature>
<evidence type="ECO:0000256" key="12">
    <source>
        <dbReference type="ARBA" id="ARBA00023136"/>
    </source>
</evidence>
<name>A0ABD5WC05_9EURY</name>
<keyword evidence="5" id="KW-0808">Transferase</keyword>